<feature type="non-terminal residue" evidence="2">
    <location>
        <position position="1"/>
    </location>
</feature>
<evidence type="ECO:0000313" key="3">
    <source>
        <dbReference type="Proteomes" id="UP000276133"/>
    </source>
</evidence>
<dbReference type="Proteomes" id="UP000276133">
    <property type="component" value="Unassembled WGS sequence"/>
</dbReference>
<name>A0A3M7RU58_BRAPC</name>
<proteinExistence type="predicted"/>
<sequence>DPDRCLRNPFIRGLCDPDLVMQITSNKPNNSLKALNSTMKLMAHFNSWRTTLPPQTNTPPFLGHPNRDGSDYRGTNIVQPNIICHYCKKPSHFIAECKARLSKMNHYRQWKHLNGYPNDQHQPMVSNIVINSDICDKSMQEDCNITDLKSNSYSTPVRPICGKMETCNEGPLLIVGASVNSNSRIVAVRSKRGVLNQDGEDLLNWIREAFGGSIPANPQVSPNTTNSLANLAKQYQPLCVTSYLDWTGMVFQGVRVRHRKIEAELRLSQQEENAEEFSGPENLPDDDPSDDERGGKQQAAEGCGPLELGLGEP</sequence>
<reference evidence="2 3" key="1">
    <citation type="journal article" date="2018" name="Sci. Rep.">
        <title>Genomic signatures of local adaptation to the degree of environmental predictability in rotifers.</title>
        <authorList>
            <person name="Franch-Gras L."/>
            <person name="Hahn C."/>
            <person name="Garcia-Roger E.M."/>
            <person name="Carmona M.J."/>
            <person name="Serra M."/>
            <person name="Gomez A."/>
        </authorList>
    </citation>
    <scope>NUCLEOTIDE SEQUENCE [LARGE SCALE GENOMIC DNA]</scope>
    <source>
        <strain evidence="2">HYR1</strain>
    </source>
</reference>
<feature type="compositionally biased region" description="Low complexity" evidence="1">
    <location>
        <begin position="301"/>
        <end position="313"/>
    </location>
</feature>
<dbReference type="OrthoDB" id="413361at2759"/>
<dbReference type="AlphaFoldDB" id="A0A3M7RU58"/>
<comment type="caution">
    <text evidence="2">The sequence shown here is derived from an EMBL/GenBank/DDBJ whole genome shotgun (WGS) entry which is preliminary data.</text>
</comment>
<evidence type="ECO:0000256" key="1">
    <source>
        <dbReference type="SAM" id="MobiDB-lite"/>
    </source>
</evidence>
<accession>A0A3M7RU58</accession>
<organism evidence="2 3">
    <name type="scientific">Brachionus plicatilis</name>
    <name type="common">Marine rotifer</name>
    <name type="synonym">Brachionus muelleri</name>
    <dbReference type="NCBI Taxonomy" id="10195"/>
    <lineage>
        <taxon>Eukaryota</taxon>
        <taxon>Metazoa</taxon>
        <taxon>Spiralia</taxon>
        <taxon>Gnathifera</taxon>
        <taxon>Rotifera</taxon>
        <taxon>Eurotatoria</taxon>
        <taxon>Monogononta</taxon>
        <taxon>Pseudotrocha</taxon>
        <taxon>Ploima</taxon>
        <taxon>Brachionidae</taxon>
        <taxon>Brachionus</taxon>
    </lineage>
</organism>
<gene>
    <name evidence="2" type="ORF">BpHYR1_011637</name>
</gene>
<keyword evidence="3" id="KW-1185">Reference proteome</keyword>
<dbReference type="EMBL" id="REGN01002629">
    <property type="protein sequence ID" value="RNA26960.1"/>
    <property type="molecule type" value="Genomic_DNA"/>
</dbReference>
<protein>
    <submittedName>
        <fullName evidence="2">Uncharacterized protein</fullName>
    </submittedName>
</protein>
<evidence type="ECO:0000313" key="2">
    <source>
        <dbReference type="EMBL" id="RNA26960.1"/>
    </source>
</evidence>
<feature type="region of interest" description="Disordered" evidence="1">
    <location>
        <begin position="268"/>
        <end position="313"/>
    </location>
</feature>